<protein>
    <submittedName>
        <fullName evidence="1">Uncharacterized protein</fullName>
    </submittedName>
</protein>
<proteinExistence type="predicted"/>
<gene>
    <name evidence="1" type="ORF">POTOM_009741</name>
</gene>
<dbReference type="AlphaFoldDB" id="A0A8X8A762"/>
<organism evidence="1 2">
    <name type="scientific">Populus tomentosa</name>
    <name type="common">Chinese white poplar</name>
    <dbReference type="NCBI Taxonomy" id="118781"/>
    <lineage>
        <taxon>Eukaryota</taxon>
        <taxon>Viridiplantae</taxon>
        <taxon>Streptophyta</taxon>
        <taxon>Embryophyta</taxon>
        <taxon>Tracheophyta</taxon>
        <taxon>Spermatophyta</taxon>
        <taxon>Magnoliopsida</taxon>
        <taxon>eudicotyledons</taxon>
        <taxon>Gunneridae</taxon>
        <taxon>Pentapetalae</taxon>
        <taxon>rosids</taxon>
        <taxon>fabids</taxon>
        <taxon>Malpighiales</taxon>
        <taxon>Salicaceae</taxon>
        <taxon>Saliceae</taxon>
        <taxon>Populus</taxon>
    </lineage>
</organism>
<evidence type="ECO:0000313" key="2">
    <source>
        <dbReference type="Proteomes" id="UP000886885"/>
    </source>
</evidence>
<comment type="caution">
    <text evidence="1">The sequence shown here is derived from an EMBL/GenBank/DDBJ whole genome shotgun (WGS) entry which is preliminary data.</text>
</comment>
<dbReference type="Proteomes" id="UP000886885">
    <property type="component" value="Chromosome 2D"/>
</dbReference>
<evidence type="ECO:0000313" key="1">
    <source>
        <dbReference type="EMBL" id="KAG6784058.1"/>
    </source>
</evidence>
<keyword evidence="2" id="KW-1185">Reference proteome</keyword>
<accession>A0A8X8A762</accession>
<name>A0A8X8A762_POPTO</name>
<dbReference type="EMBL" id="JAAWWB010000004">
    <property type="protein sequence ID" value="KAG6784058.1"/>
    <property type="molecule type" value="Genomic_DNA"/>
</dbReference>
<dbReference type="OrthoDB" id="831610at2759"/>
<sequence>MPTLQREARDSIAYTSSLHAPNPAQSLAMNVMNHERTALINTSNELECNLEIASASQQQVMVAIPSPIFCSVEVSNWHLASNIIAGISEVLLGKADENLFSDTQELSYKCRDTPALAFVGCRTIIQTKRPRSPWKCGICTLSKGEHGDSDYGWMVFGLFRLGKRSDRRGRDKFPMLKGFKPTPLSATDVNQAQLLAGFLGIGCSVQNENSRFVCVGNQGL</sequence>
<reference evidence="1" key="1">
    <citation type="journal article" date="2020" name="bioRxiv">
        <title>Hybrid origin of Populus tomentosa Carr. identified through genome sequencing and phylogenomic analysis.</title>
        <authorList>
            <person name="An X."/>
            <person name="Gao K."/>
            <person name="Chen Z."/>
            <person name="Li J."/>
            <person name="Yang X."/>
            <person name="Yang X."/>
            <person name="Zhou J."/>
            <person name="Guo T."/>
            <person name="Zhao T."/>
            <person name="Huang S."/>
            <person name="Miao D."/>
            <person name="Khan W.U."/>
            <person name="Rao P."/>
            <person name="Ye M."/>
            <person name="Lei B."/>
            <person name="Liao W."/>
            <person name="Wang J."/>
            <person name="Ji L."/>
            <person name="Li Y."/>
            <person name="Guo B."/>
            <person name="Mustafa N.S."/>
            <person name="Li S."/>
            <person name="Yun Q."/>
            <person name="Keller S.R."/>
            <person name="Mao J."/>
            <person name="Zhang R."/>
            <person name="Strauss S.H."/>
        </authorList>
    </citation>
    <scope>NUCLEOTIDE SEQUENCE</scope>
    <source>
        <strain evidence="1">GM15</strain>
        <tissue evidence="1">Leaf</tissue>
    </source>
</reference>